<dbReference type="EMBL" id="GBRH01189658">
    <property type="protein sequence ID" value="JAE08238.1"/>
    <property type="molecule type" value="Transcribed_RNA"/>
</dbReference>
<reference evidence="1" key="1">
    <citation type="submission" date="2014-09" db="EMBL/GenBank/DDBJ databases">
        <authorList>
            <person name="Magalhaes I.L.F."/>
            <person name="Oliveira U."/>
            <person name="Santos F.R."/>
            <person name="Vidigal T.H.D.A."/>
            <person name="Brescovit A.D."/>
            <person name="Santos A.J."/>
        </authorList>
    </citation>
    <scope>NUCLEOTIDE SEQUENCE</scope>
    <source>
        <tissue evidence="1">Shoot tissue taken approximately 20 cm above the soil surface</tissue>
    </source>
</reference>
<sequence>MGSVVLNLIINRGEWTMNLRCSLIHLCTTNSHEQAAPLFPTSQTT</sequence>
<protein>
    <submittedName>
        <fullName evidence="1">Uncharacterized protein</fullName>
    </submittedName>
</protein>
<organism evidence="1">
    <name type="scientific">Arundo donax</name>
    <name type="common">Giant reed</name>
    <name type="synonym">Donax arundinaceus</name>
    <dbReference type="NCBI Taxonomy" id="35708"/>
    <lineage>
        <taxon>Eukaryota</taxon>
        <taxon>Viridiplantae</taxon>
        <taxon>Streptophyta</taxon>
        <taxon>Embryophyta</taxon>
        <taxon>Tracheophyta</taxon>
        <taxon>Spermatophyta</taxon>
        <taxon>Magnoliopsida</taxon>
        <taxon>Liliopsida</taxon>
        <taxon>Poales</taxon>
        <taxon>Poaceae</taxon>
        <taxon>PACMAD clade</taxon>
        <taxon>Arundinoideae</taxon>
        <taxon>Arundineae</taxon>
        <taxon>Arundo</taxon>
    </lineage>
</organism>
<accession>A0A0A9FIZ3</accession>
<evidence type="ECO:0000313" key="1">
    <source>
        <dbReference type="EMBL" id="JAE08238.1"/>
    </source>
</evidence>
<reference evidence="1" key="2">
    <citation type="journal article" date="2015" name="Data Brief">
        <title>Shoot transcriptome of the giant reed, Arundo donax.</title>
        <authorList>
            <person name="Barrero R.A."/>
            <person name="Guerrero F.D."/>
            <person name="Moolhuijzen P."/>
            <person name="Goolsby J.A."/>
            <person name="Tidwell J."/>
            <person name="Bellgard S.E."/>
            <person name="Bellgard M.I."/>
        </authorList>
    </citation>
    <scope>NUCLEOTIDE SEQUENCE</scope>
    <source>
        <tissue evidence="1">Shoot tissue taken approximately 20 cm above the soil surface</tissue>
    </source>
</reference>
<name>A0A0A9FIZ3_ARUDO</name>
<dbReference type="AlphaFoldDB" id="A0A0A9FIZ3"/>
<proteinExistence type="predicted"/>